<evidence type="ECO:0000256" key="2">
    <source>
        <dbReference type="ARBA" id="ARBA00004123"/>
    </source>
</evidence>
<comment type="subcellular location">
    <subcellularLocation>
        <location evidence="2">Nucleus</location>
    </subcellularLocation>
</comment>
<keyword evidence="3" id="KW-0479">Metal-binding</keyword>
<dbReference type="SMART" id="SM00558">
    <property type="entry name" value="JmjC"/>
    <property type="match status" value="1"/>
</dbReference>
<dbReference type="GO" id="GO:0046872">
    <property type="term" value="F:metal ion binding"/>
    <property type="evidence" value="ECO:0007669"/>
    <property type="project" value="UniProtKB-KW"/>
</dbReference>
<accession>A0A813KN41</accession>
<dbReference type="GO" id="GO:0106140">
    <property type="term" value="F:P-TEFb complex binding"/>
    <property type="evidence" value="ECO:0007669"/>
    <property type="project" value="TreeGrafter"/>
</dbReference>
<evidence type="ECO:0000256" key="10">
    <source>
        <dbReference type="ARBA" id="ARBA00023242"/>
    </source>
</evidence>
<dbReference type="Gene3D" id="2.60.120.650">
    <property type="entry name" value="Cupin"/>
    <property type="match status" value="1"/>
</dbReference>
<proteinExistence type="inferred from homology"/>
<keyword evidence="6" id="KW-0560">Oxidoreductase</keyword>
<comment type="cofactor">
    <cofactor evidence="1">
        <name>Fe(2+)</name>
        <dbReference type="ChEBI" id="CHEBI:29033"/>
    </cofactor>
</comment>
<dbReference type="PROSITE" id="PS51184">
    <property type="entry name" value="JMJC"/>
    <property type="match status" value="1"/>
</dbReference>
<keyword evidence="10" id="KW-0539">Nucleus</keyword>
<evidence type="ECO:0000256" key="5">
    <source>
        <dbReference type="ARBA" id="ARBA00022964"/>
    </source>
</evidence>
<evidence type="ECO:0000256" key="4">
    <source>
        <dbReference type="ARBA" id="ARBA00022853"/>
    </source>
</evidence>
<keyword evidence="4" id="KW-0156">Chromatin regulator</keyword>
<evidence type="ECO:0000256" key="12">
    <source>
        <dbReference type="SAM" id="MobiDB-lite"/>
    </source>
</evidence>
<feature type="non-terminal residue" evidence="14">
    <location>
        <position position="1"/>
    </location>
</feature>
<dbReference type="GO" id="GO:0033749">
    <property type="term" value="F:histone H4R3 demethylase activity"/>
    <property type="evidence" value="ECO:0007669"/>
    <property type="project" value="TreeGrafter"/>
</dbReference>
<sequence length="310" mass="35156">DDTPLYLFETNMDDNGYIRPLMEDYEVPDIFPHDWFSLVNADSRPPFRWFCIGPKRSGTTVHIDPLGTSAWNAVTHGCKRWVLFEPKEEKSKVKGKALLLKGEAEEAIQYFDFILPRIKKAYPDMKIYEGLQNPGEVIFVPGDWWHGVLNLEDTVAVTQNYCGPDNFDLVWSKTRKEREKVAWLWLRNMRRYAPDIYERAIAMNKRDKFKMRHQRPAGDRLPDASSSSSESSSDSTSDGEADLDPAGLQDAVAPGMKLGVDGLRHQGPHPVTGLVTSSRCSTIPGPRGRADASQRKRRRMDAEALQSLTD</sequence>
<evidence type="ECO:0000256" key="1">
    <source>
        <dbReference type="ARBA" id="ARBA00001954"/>
    </source>
</evidence>
<dbReference type="PANTHER" id="PTHR12480">
    <property type="entry name" value="ARGININE DEMETHYLASE AND LYSYL-HYDROXYLASE JMJD"/>
    <property type="match status" value="1"/>
</dbReference>
<comment type="caution">
    <text evidence="14">The sequence shown here is derived from an EMBL/GenBank/DDBJ whole genome shotgun (WGS) entry which is preliminary data.</text>
</comment>
<evidence type="ECO:0000256" key="11">
    <source>
        <dbReference type="ARBA" id="ARBA00038068"/>
    </source>
</evidence>
<name>A0A813KN41_POLGL</name>
<evidence type="ECO:0000313" key="14">
    <source>
        <dbReference type="EMBL" id="CAE8704814.1"/>
    </source>
</evidence>
<evidence type="ECO:0000313" key="15">
    <source>
        <dbReference type="Proteomes" id="UP000626109"/>
    </source>
</evidence>
<evidence type="ECO:0000256" key="9">
    <source>
        <dbReference type="ARBA" id="ARBA00023163"/>
    </source>
</evidence>
<keyword evidence="5" id="KW-0223">Dioxygenase</keyword>
<organism evidence="14 15">
    <name type="scientific">Polarella glacialis</name>
    <name type="common">Dinoflagellate</name>
    <dbReference type="NCBI Taxonomy" id="89957"/>
    <lineage>
        <taxon>Eukaryota</taxon>
        <taxon>Sar</taxon>
        <taxon>Alveolata</taxon>
        <taxon>Dinophyceae</taxon>
        <taxon>Suessiales</taxon>
        <taxon>Suessiaceae</taxon>
        <taxon>Polarella</taxon>
    </lineage>
</organism>
<keyword evidence="7" id="KW-0408">Iron</keyword>
<gene>
    <name evidence="14" type="ORF">PGLA2088_LOCUS33378</name>
</gene>
<dbReference type="InterPro" id="IPR003347">
    <property type="entry name" value="JmjC_dom"/>
</dbReference>
<feature type="domain" description="JmjC" evidence="13">
    <location>
        <begin position="16"/>
        <end position="178"/>
    </location>
</feature>
<comment type="similarity">
    <text evidence="11">Belongs to the JMJD6 family.</text>
</comment>
<dbReference type="InterPro" id="IPR050910">
    <property type="entry name" value="JMJD6_ArgDemeth/LysHydrox"/>
</dbReference>
<feature type="compositionally biased region" description="Low complexity" evidence="12">
    <location>
        <begin position="225"/>
        <end position="236"/>
    </location>
</feature>
<evidence type="ECO:0000259" key="13">
    <source>
        <dbReference type="PROSITE" id="PS51184"/>
    </source>
</evidence>
<evidence type="ECO:0000256" key="3">
    <source>
        <dbReference type="ARBA" id="ARBA00022723"/>
    </source>
</evidence>
<evidence type="ECO:0000256" key="6">
    <source>
        <dbReference type="ARBA" id="ARBA00023002"/>
    </source>
</evidence>
<dbReference type="AlphaFoldDB" id="A0A813KN41"/>
<evidence type="ECO:0000256" key="7">
    <source>
        <dbReference type="ARBA" id="ARBA00023004"/>
    </source>
</evidence>
<reference evidence="14" key="1">
    <citation type="submission" date="2021-02" db="EMBL/GenBank/DDBJ databases">
        <authorList>
            <person name="Dougan E. K."/>
            <person name="Rhodes N."/>
            <person name="Thang M."/>
            <person name="Chan C."/>
        </authorList>
    </citation>
    <scope>NUCLEOTIDE SEQUENCE</scope>
</reference>
<dbReference type="SUPFAM" id="SSF51197">
    <property type="entry name" value="Clavaminate synthase-like"/>
    <property type="match status" value="1"/>
</dbReference>
<keyword evidence="9" id="KW-0804">Transcription</keyword>
<dbReference type="PANTHER" id="PTHR12480:SF32">
    <property type="entry name" value="BIFUNCTIONAL ARGININE DEMETHYLASE AND LYSYL-HYDROXYLASE JMJD6"/>
    <property type="match status" value="1"/>
</dbReference>
<dbReference type="Pfam" id="PF02373">
    <property type="entry name" value="JmjC"/>
    <property type="match status" value="1"/>
</dbReference>
<feature type="region of interest" description="Disordered" evidence="12">
    <location>
        <begin position="207"/>
        <end position="310"/>
    </location>
</feature>
<dbReference type="Proteomes" id="UP000626109">
    <property type="component" value="Unassembled WGS sequence"/>
</dbReference>
<keyword evidence="8" id="KW-0805">Transcription regulation</keyword>
<dbReference type="EMBL" id="CAJNNW010030865">
    <property type="protein sequence ID" value="CAE8704814.1"/>
    <property type="molecule type" value="Genomic_DNA"/>
</dbReference>
<dbReference type="GO" id="GO:0005634">
    <property type="term" value="C:nucleus"/>
    <property type="evidence" value="ECO:0007669"/>
    <property type="project" value="UniProtKB-SubCell"/>
</dbReference>
<dbReference type="Gene3D" id="1.20.1280.270">
    <property type="match status" value="1"/>
</dbReference>
<evidence type="ECO:0000256" key="8">
    <source>
        <dbReference type="ARBA" id="ARBA00023015"/>
    </source>
</evidence>
<protein>
    <recommendedName>
        <fullName evidence="13">JmjC domain-containing protein</fullName>
    </recommendedName>
</protein>
<dbReference type="GO" id="GO:0005737">
    <property type="term" value="C:cytoplasm"/>
    <property type="evidence" value="ECO:0007669"/>
    <property type="project" value="TreeGrafter"/>
</dbReference>